<dbReference type="PRINTS" id="PR00032">
    <property type="entry name" value="HTHARAC"/>
</dbReference>
<dbReference type="Pfam" id="PF02805">
    <property type="entry name" value="Ada_Zn_binding"/>
    <property type="match status" value="1"/>
</dbReference>
<organism evidence="13 14">
    <name type="scientific">Paenibacillus hunanensis</name>
    <dbReference type="NCBI Taxonomy" id="539262"/>
    <lineage>
        <taxon>Bacteria</taxon>
        <taxon>Bacillati</taxon>
        <taxon>Bacillota</taxon>
        <taxon>Bacilli</taxon>
        <taxon>Bacillales</taxon>
        <taxon>Paenibacillaceae</taxon>
        <taxon>Paenibacillus</taxon>
    </lineage>
</organism>
<dbReference type="Proteomes" id="UP001185028">
    <property type="component" value="Unassembled WGS sequence"/>
</dbReference>
<evidence type="ECO:0000256" key="4">
    <source>
        <dbReference type="ARBA" id="ARBA00022723"/>
    </source>
</evidence>
<evidence type="ECO:0000256" key="8">
    <source>
        <dbReference type="ARBA" id="ARBA00023125"/>
    </source>
</evidence>
<dbReference type="PROSITE" id="PS00041">
    <property type="entry name" value="HTH_ARAC_FAMILY_1"/>
    <property type="match status" value="1"/>
</dbReference>
<keyword evidence="6" id="KW-0862">Zinc</keyword>
<evidence type="ECO:0000256" key="3">
    <source>
        <dbReference type="ARBA" id="ARBA00022679"/>
    </source>
</evidence>
<evidence type="ECO:0000259" key="12">
    <source>
        <dbReference type="PROSITE" id="PS01124"/>
    </source>
</evidence>
<dbReference type="InterPro" id="IPR020449">
    <property type="entry name" value="Tscrpt_reg_AraC-type_HTH"/>
</dbReference>
<keyword evidence="3 13" id="KW-0808">Transferase</keyword>
<dbReference type="Gene3D" id="3.40.10.10">
    <property type="entry name" value="DNA Methylphosphotriester Repair Domain"/>
    <property type="match status" value="1"/>
</dbReference>
<proteinExistence type="predicted"/>
<dbReference type="EMBL" id="JAVDQH010000005">
    <property type="protein sequence ID" value="MDR6243627.1"/>
    <property type="molecule type" value="Genomic_DNA"/>
</dbReference>
<dbReference type="Pfam" id="PF12833">
    <property type="entry name" value="HTH_18"/>
    <property type="match status" value="1"/>
</dbReference>
<accession>A0ABU1IZ70</accession>
<dbReference type="EC" id="2.1.1.-" evidence="13"/>
<keyword evidence="10" id="KW-0804">Transcription</keyword>
<dbReference type="GO" id="GO:0008168">
    <property type="term" value="F:methyltransferase activity"/>
    <property type="evidence" value="ECO:0007669"/>
    <property type="project" value="UniProtKB-KW"/>
</dbReference>
<dbReference type="SUPFAM" id="SSF57884">
    <property type="entry name" value="Ada DNA repair protein, N-terminal domain (N-Ada 10)"/>
    <property type="match status" value="1"/>
</dbReference>
<dbReference type="PANTHER" id="PTHR43280">
    <property type="entry name" value="ARAC-FAMILY TRANSCRIPTIONAL REGULATOR"/>
    <property type="match status" value="1"/>
</dbReference>
<keyword evidence="8" id="KW-0238">DNA-binding</keyword>
<keyword evidence="2 13" id="KW-0489">Methyltransferase</keyword>
<dbReference type="Gene3D" id="1.10.10.60">
    <property type="entry name" value="Homeodomain-like"/>
    <property type="match status" value="2"/>
</dbReference>
<protein>
    <submittedName>
        <fullName evidence="13">AraC family transcriptional regulator of adaptative response / methylphosphotriester-DNA alkyltransferase methyltransferase</fullName>
        <ecNumber evidence="13">2.1.1.-</ecNumber>
    </submittedName>
</protein>
<evidence type="ECO:0000256" key="1">
    <source>
        <dbReference type="ARBA" id="ARBA00001947"/>
    </source>
</evidence>
<dbReference type="InterPro" id="IPR035451">
    <property type="entry name" value="Ada-like_dom_sf"/>
</dbReference>
<dbReference type="PIRSF" id="PIRSF000408">
    <property type="entry name" value="Alkyltransferas_AdaA"/>
    <property type="match status" value="1"/>
</dbReference>
<keyword evidence="14" id="KW-1185">Reference proteome</keyword>
<dbReference type="PANTHER" id="PTHR43280:SF28">
    <property type="entry name" value="HTH-TYPE TRANSCRIPTIONAL ACTIVATOR RHAS"/>
    <property type="match status" value="1"/>
</dbReference>
<reference evidence="13 14" key="1">
    <citation type="submission" date="2023-07" db="EMBL/GenBank/DDBJ databases">
        <title>Genomic Encyclopedia of Type Strains, Phase IV (KMG-IV): sequencing the most valuable type-strain genomes for metagenomic binning, comparative biology and taxonomic classification.</title>
        <authorList>
            <person name="Goeker M."/>
        </authorList>
    </citation>
    <scope>NUCLEOTIDE SEQUENCE [LARGE SCALE GENOMIC DNA]</scope>
    <source>
        <strain evidence="13 14">DSM 22170</strain>
    </source>
</reference>
<keyword evidence="4" id="KW-0479">Metal-binding</keyword>
<keyword evidence="5" id="KW-0227">DNA damage</keyword>
<comment type="cofactor">
    <cofactor evidence="1">
        <name>Zn(2+)</name>
        <dbReference type="ChEBI" id="CHEBI:29105"/>
    </cofactor>
</comment>
<evidence type="ECO:0000256" key="9">
    <source>
        <dbReference type="ARBA" id="ARBA00023159"/>
    </source>
</evidence>
<name>A0ABU1IZ70_9BACL</name>
<sequence length="202" mass="23304">MNVMLPATTNASPVLTDSYWQAIVQNDERHDGEFFYSVKTTNIFCRPSCKSRVPNRKNVRLFTTVQHAMQAGFQACKRCCPDQLQSPQEQWVEEIVQLIDQYFWDDLKLEELSRLASGSPFHLQRSFRHMKGYTPAQYVQTVRIREAEKLLLTTTQSVSQIGMQVGLDNPSYFATLFKQKTGFTPTAYRQQHLTSVQNEAAR</sequence>
<evidence type="ECO:0000256" key="2">
    <source>
        <dbReference type="ARBA" id="ARBA00022603"/>
    </source>
</evidence>
<evidence type="ECO:0000256" key="10">
    <source>
        <dbReference type="ARBA" id="ARBA00023163"/>
    </source>
</evidence>
<dbReference type="InterPro" id="IPR016220">
    <property type="entry name" value="Me-P-triester_DNA_alkyl-Trfase"/>
</dbReference>
<dbReference type="SMART" id="SM00342">
    <property type="entry name" value="HTH_ARAC"/>
    <property type="match status" value="1"/>
</dbReference>
<dbReference type="PROSITE" id="PS01124">
    <property type="entry name" value="HTH_ARAC_FAMILY_2"/>
    <property type="match status" value="1"/>
</dbReference>
<keyword evidence="9" id="KW-0010">Activator</keyword>
<gene>
    <name evidence="13" type="ORF">JOC58_001520</name>
</gene>
<dbReference type="RefSeq" id="WP_308422656.1">
    <property type="nucleotide sequence ID" value="NZ_BMMB01000008.1"/>
</dbReference>
<keyword evidence="11" id="KW-0234">DNA repair</keyword>
<dbReference type="InterPro" id="IPR018060">
    <property type="entry name" value="HTH_AraC"/>
</dbReference>
<dbReference type="InterPro" id="IPR018062">
    <property type="entry name" value="HTH_AraC-typ_CS"/>
</dbReference>
<feature type="domain" description="HTH araC/xylS-type" evidence="12">
    <location>
        <begin position="93"/>
        <end position="191"/>
    </location>
</feature>
<dbReference type="SUPFAM" id="SSF46689">
    <property type="entry name" value="Homeodomain-like"/>
    <property type="match status" value="2"/>
</dbReference>
<dbReference type="GO" id="GO:0032259">
    <property type="term" value="P:methylation"/>
    <property type="evidence" value="ECO:0007669"/>
    <property type="project" value="UniProtKB-KW"/>
</dbReference>
<dbReference type="InterPro" id="IPR009057">
    <property type="entry name" value="Homeodomain-like_sf"/>
</dbReference>
<comment type="caution">
    <text evidence="13">The sequence shown here is derived from an EMBL/GenBank/DDBJ whole genome shotgun (WGS) entry which is preliminary data.</text>
</comment>
<dbReference type="InterPro" id="IPR004026">
    <property type="entry name" value="Ada_DNA_repair_Zn-bd"/>
</dbReference>
<evidence type="ECO:0000256" key="6">
    <source>
        <dbReference type="ARBA" id="ARBA00022833"/>
    </source>
</evidence>
<evidence type="ECO:0000313" key="14">
    <source>
        <dbReference type="Proteomes" id="UP001185028"/>
    </source>
</evidence>
<evidence type="ECO:0000313" key="13">
    <source>
        <dbReference type="EMBL" id="MDR6243627.1"/>
    </source>
</evidence>
<evidence type="ECO:0000256" key="11">
    <source>
        <dbReference type="ARBA" id="ARBA00023204"/>
    </source>
</evidence>
<evidence type="ECO:0000256" key="7">
    <source>
        <dbReference type="ARBA" id="ARBA00023015"/>
    </source>
</evidence>
<evidence type="ECO:0000256" key="5">
    <source>
        <dbReference type="ARBA" id="ARBA00022763"/>
    </source>
</evidence>
<keyword evidence="7" id="KW-0805">Transcription regulation</keyword>